<dbReference type="EMBL" id="HACA01013506">
    <property type="protein sequence ID" value="CDW30867.1"/>
    <property type="molecule type" value="Transcribed_RNA"/>
</dbReference>
<reference evidence="1" key="1">
    <citation type="submission" date="2014-05" db="EMBL/GenBank/DDBJ databases">
        <authorList>
            <person name="Chronopoulou M."/>
        </authorList>
    </citation>
    <scope>NUCLEOTIDE SEQUENCE</scope>
    <source>
        <tissue evidence="1">Whole organism</tissue>
    </source>
</reference>
<proteinExistence type="predicted"/>
<organism evidence="1">
    <name type="scientific">Lepeophtheirus salmonis</name>
    <name type="common">Salmon louse</name>
    <name type="synonym">Caligus salmonis</name>
    <dbReference type="NCBI Taxonomy" id="72036"/>
    <lineage>
        <taxon>Eukaryota</taxon>
        <taxon>Metazoa</taxon>
        <taxon>Ecdysozoa</taxon>
        <taxon>Arthropoda</taxon>
        <taxon>Crustacea</taxon>
        <taxon>Multicrustacea</taxon>
        <taxon>Hexanauplia</taxon>
        <taxon>Copepoda</taxon>
        <taxon>Siphonostomatoida</taxon>
        <taxon>Caligidae</taxon>
        <taxon>Lepeophtheirus</taxon>
    </lineage>
</organism>
<evidence type="ECO:0000313" key="1">
    <source>
        <dbReference type="EMBL" id="CDW30867.1"/>
    </source>
</evidence>
<protein>
    <submittedName>
        <fullName evidence="1">Uncharacterized protein</fullName>
    </submittedName>
</protein>
<sequence>MWKFCDILWQLKIEIGIDYPLVDSPCAKETGHIAPYLYYTRNTLDNSGYHS</sequence>
<name>A0A0K2TYX4_LEPSM</name>
<dbReference type="AlphaFoldDB" id="A0A0K2TYX4"/>
<accession>A0A0K2TYX4</accession>